<dbReference type="PANTHER" id="PTHR35936:SF35">
    <property type="entry name" value="L-CYSTINE-BINDING PROTEIN TCYJ"/>
    <property type="match status" value="1"/>
</dbReference>
<proteinExistence type="predicted"/>
<dbReference type="EMBL" id="WKJK01000006">
    <property type="protein sequence ID" value="MRW91143.1"/>
    <property type="molecule type" value="Genomic_DNA"/>
</dbReference>
<accession>A0A6I2KZT0</accession>
<organism evidence="4 5">
    <name type="scientific">Duganella guangzhouensis</name>
    <dbReference type="NCBI Taxonomy" id="2666084"/>
    <lineage>
        <taxon>Bacteria</taxon>
        <taxon>Pseudomonadati</taxon>
        <taxon>Pseudomonadota</taxon>
        <taxon>Betaproteobacteria</taxon>
        <taxon>Burkholderiales</taxon>
        <taxon>Oxalobacteraceae</taxon>
        <taxon>Telluria group</taxon>
        <taxon>Duganella</taxon>
    </lineage>
</organism>
<name>A0A6I2KZT0_9BURK</name>
<reference evidence="4 5" key="1">
    <citation type="submission" date="2019-11" db="EMBL/GenBank/DDBJ databases">
        <title>Novel species isolated from a subtropical stream in China.</title>
        <authorList>
            <person name="Lu H."/>
        </authorList>
    </citation>
    <scope>NUCLEOTIDE SEQUENCE [LARGE SCALE GENOMIC DNA]</scope>
    <source>
        <strain evidence="4 5">FT80W</strain>
    </source>
</reference>
<evidence type="ECO:0000256" key="2">
    <source>
        <dbReference type="SAM" id="SignalP"/>
    </source>
</evidence>
<protein>
    <submittedName>
        <fullName evidence="4">Transporter substrate-binding domain-containing protein</fullName>
    </submittedName>
</protein>
<dbReference type="Proteomes" id="UP000433309">
    <property type="component" value="Unassembled WGS sequence"/>
</dbReference>
<dbReference type="SMART" id="SM00062">
    <property type="entry name" value="PBPb"/>
    <property type="match status" value="1"/>
</dbReference>
<dbReference type="RefSeq" id="WP_154377226.1">
    <property type="nucleotide sequence ID" value="NZ_WKJK01000006.1"/>
</dbReference>
<dbReference type="SUPFAM" id="SSF53850">
    <property type="entry name" value="Periplasmic binding protein-like II"/>
    <property type="match status" value="1"/>
</dbReference>
<feature type="signal peptide" evidence="2">
    <location>
        <begin position="1"/>
        <end position="26"/>
    </location>
</feature>
<keyword evidence="5" id="KW-1185">Reference proteome</keyword>
<dbReference type="Gene3D" id="3.40.190.10">
    <property type="entry name" value="Periplasmic binding protein-like II"/>
    <property type="match status" value="2"/>
</dbReference>
<feature type="domain" description="Solute-binding protein family 3/N-terminal" evidence="3">
    <location>
        <begin position="31"/>
        <end position="254"/>
    </location>
</feature>
<feature type="chain" id="PRO_5026042337" evidence="2">
    <location>
        <begin position="27"/>
        <end position="260"/>
    </location>
</feature>
<evidence type="ECO:0000256" key="1">
    <source>
        <dbReference type="ARBA" id="ARBA00022729"/>
    </source>
</evidence>
<dbReference type="PANTHER" id="PTHR35936">
    <property type="entry name" value="MEMBRANE-BOUND LYTIC MUREIN TRANSGLYCOSYLASE F"/>
    <property type="match status" value="1"/>
</dbReference>
<evidence type="ECO:0000313" key="4">
    <source>
        <dbReference type="EMBL" id="MRW91143.1"/>
    </source>
</evidence>
<evidence type="ECO:0000259" key="3">
    <source>
        <dbReference type="SMART" id="SM00062"/>
    </source>
</evidence>
<gene>
    <name evidence="4" type="ORF">GJ699_14195</name>
</gene>
<dbReference type="AlphaFoldDB" id="A0A6I2KZT0"/>
<dbReference type="Pfam" id="PF00497">
    <property type="entry name" value="SBP_bac_3"/>
    <property type="match status" value="1"/>
</dbReference>
<dbReference type="InterPro" id="IPR001638">
    <property type="entry name" value="Solute-binding_3/MltF_N"/>
</dbReference>
<comment type="caution">
    <text evidence="4">The sequence shown here is derived from an EMBL/GenBank/DDBJ whole genome shotgun (WGS) entry which is preliminary data.</text>
</comment>
<evidence type="ECO:0000313" key="5">
    <source>
        <dbReference type="Proteomes" id="UP000433309"/>
    </source>
</evidence>
<keyword evidence="1 2" id="KW-0732">Signal</keyword>
<sequence length="260" mass="28287">MERRPTRRALLLSALIALLPTADAHAADGSEIPMLIAEQVDASGQRLPTPPLMTAVVQAVAAESGLKLVLRPYPWRRAQMMAENGEGLLFGAAITPERLQTLDFSKPLYVVNQWLVSTERAPLNFQQWDDLRGKVISISSGSKFGPAFEERRDKLFRVEQNAPSASSRLKMLSAHHVDAVLLVSFRTAPQFTTSLNCAFSGGERLLVSDKPVGSEPVLIAVPKTPALASLLPALNGAIERLTKSGRIQKLLDERAQQSGC</sequence>